<proteinExistence type="predicted"/>
<dbReference type="AlphaFoldDB" id="A0A250KRX9"/>
<dbReference type="Proteomes" id="UP000266313">
    <property type="component" value="Chromosome"/>
</dbReference>
<dbReference type="OrthoDB" id="7060296at2"/>
<reference evidence="1 2" key="1">
    <citation type="submission" date="2016-12" db="EMBL/GenBank/DDBJ databases">
        <title>Genome sequencing of Methylocaldum marinum.</title>
        <authorList>
            <person name="Takeuchi M."/>
            <person name="Kamagata Y."/>
            <person name="Hiraoka S."/>
            <person name="Oshima K."/>
            <person name="Hattori M."/>
            <person name="Iwasaki W."/>
        </authorList>
    </citation>
    <scope>NUCLEOTIDE SEQUENCE [LARGE SCALE GENOMIC DNA]</scope>
    <source>
        <strain evidence="1 2">S8</strain>
    </source>
</reference>
<protein>
    <recommendedName>
        <fullName evidence="3">PD(D/E)XK endonuclease domain-containing protein</fullName>
    </recommendedName>
</protein>
<evidence type="ECO:0000313" key="2">
    <source>
        <dbReference type="Proteomes" id="UP000266313"/>
    </source>
</evidence>
<name>A0A250KRX9_9GAMM</name>
<keyword evidence="2" id="KW-1185">Reference proteome</keyword>
<dbReference type="EMBL" id="AP017928">
    <property type="protein sequence ID" value="BBA34420.1"/>
    <property type="molecule type" value="Genomic_DNA"/>
</dbReference>
<dbReference type="KEGG" id="mmai:sS8_2468"/>
<evidence type="ECO:0008006" key="3">
    <source>
        <dbReference type="Google" id="ProtNLM"/>
    </source>
</evidence>
<dbReference type="GO" id="GO:0003676">
    <property type="term" value="F:nucleic acid binding"/>
    <property type="evidence" value="ECO:0007669"/>
    <property type="project" value="InterPro"/>
</dbReference>
<gene>
    <name evidence="1" type="ORF">sS8_2468</name>
</gene>
<evidence type="ECO:0000313" key="1">
    <source>
        <dbReference type="EMBL" id="BBA34420.1"/>
    </source>
</evidence>
<organism evidence="1 2">
    <name type="scientific">Methylocaldum marinum</name>
    <dbReference type="NCBI Taxonomy" id="1432792"/>
    <lineage>
        <taxon>Bacteria</taxon>
        <taxon>Pseudomonadati</taxon>
        <taxon>Pseudomonadota</taxon>
        <taxon>Gammaproteobacteria</taxon>
        <taxon>Methylococcales</taxon>
        <taxon>Methylococcaceae</taxon>
        <taxon>Methylocaldum</taxon>
    </lineage>
</organism>
<sequence length="147" mass="16568">MSDESATEKPKRVDGQMTGLAGELFVAAELLKRNLQVSLTFGNAKAIDLFAHNPATERMFTVQVKASRKKNYFPISHGKVNAAHVYVFVLLNKPGEAVQYFIVPGKVLAEEPERFTKWFVDPKFPGIHPNVLKDFAENWKLFDEKAC</sequence>
<dbReference type="InterPro" id="IPR011856">
    <property type="entry name" value="tRNA_endonuc-like_dom_sf"/>
</dbReference>
<accession>A0A250KRX9</accession>
<dbReference type="Gene3D" id="3.40.1350.10">
    <property type="match status" value="1"/>
</dbReference>
<dbReference type="RefSeq" id="WP_119629837.1">
    <property type="nucleotide sequence ID" value="NZ_AP017928.1"/>
</dbReference>